<organism evidence="2 3">
    <name type="scientific">Blastopirellula sediminis</name>
    <dbReference type="NCBI Taxonomy" id="2894196"/>
    <lineage>
        <taxon>Bacteria</taxon>
        <taxon>Pseudomonadati</taxon>
        <taxon>Planctomycetota</taxon>
        <taxon>Planctomycetia</taxon>
        <taxon>Pirellulales</taxon>
        <taxon>Pirellulaceae</taxon>
        <taxon>Blastopirellula</taxon>
    </lineage>
</organism>
<dbReference type="EMBL" id="JAJKFT010000010">
    <property type="protein sequence ID" value="MCC9630148.1"/>
    <property type="molecule type" value="Genomic_DNA"/>
</dbReference>
<reference evidence="2" key="1">
    <citation type="submission" date="2021-11" db="EMBL/GenBank/DDBJ databases">
        <title>Genome sequence.</title>
        <authorList>
            <person name="Sun Q."/>
        </authorList>
    </citation>
    <scope>NUCLEOTIDE SEQUENCE</scope>
    <source>
        <strain evidence="2">JC732</strain>
    </source>
</reference>
<keyword evidence="1" id="KW-0812">Transmembrane</keyword>
<keyword evidence="1" id="KW-0472">Membrane</keyword>
<gene>
    <name evidence="2" type="ORF">LOC68_17275</name>
</gene>
<protein>
    <submittedName>
        <fullName evidence="2">Uncharacterized protein</fullName>
    </submittedName>
</protein>
<keyword evidence="1" id="KW-1133">Transmembrane helix</keyword>
<keyword evidence="3" id="KW-1185">Reference proteome</keyword>
<accession>A0A9X1SH66</accession>
<name>A0A9X1SH66_9BACT</name>
<evidence type="ECO:0000313" key="3">
    <source>
        <dbReference type="Proteomes" id="UP001139103"/>
    </source>
</evidence>
<dbReference type="AlphaFoldDB" id="A0A9X1SH66"/>
<feature type="transmembrane region" description="Helical" evidence="1">
    <location>
        <begin position="81"/>
        <end position="104"/>
    </location>
</feature>
<proteinExistence type="predicted"/>
<sequence>MLGIMVSVAILTFGIMMVDEDEVSLGKSVAFALGSSLVLGLALGAMVSAMGLIGLVVWLVLAPIIVTVGIWLVFNLDPKRAAFVAAVYIVGNIIYRVTIMYAFAA</sequence>
<dbReference type="Proteomes" id="UP001139103">
    <property type="component" value="Unassembled WGS sequence"/>
</dbReference>
<comment type="caution">
    <text evidence="2">The sequence shown here is derived from an EMBL/GenBank/DDBJ whole genome shotgun (WGS) entry which is preliminary data.</text>
</comment>
<evidence type="ECO:0000256" key="1">
    <source>
        <dbReference type="SAM" id="Phobius"/>
    </source>
</evidence>
<feature type="transmembrane region" description="Helical" evidence="1">
    <location>
        <begin position="41"/>
        <end position="74"/>
    </location>
</feature>
<dbReference type="RefSeq" id="WP_230221037.1">
    <property type="nucleotide sequence ID" value="NZ_JAJKFT010000010.1"/>
</dbReference>
<evidence type="ECO:0000313" key="2">
    <source>
        <dbReference type="EMBL" id="MCC9630148.1"/>
    </source>
</evidence>